<accession>A0ABR4AHG5</accession>
<feature type="compositionally biased region" description="Pro residues" evidence="8">
    <location>
        <begin position="44"/>
        <end position="56"/>
    </location>
</feature>
<dbReference type="PANTHER" id="PTHR13296:SF0">
    <property type="entry name" value="PRE-MRNA-SPLICING FACTOR SPF27"/>
    <property type="match status" value="1"/>
</dbReference>
<dbReference type="EMBL" id="JBEFKJ010000007">
    <property type="protein sequence ID" value="KAL2045222.1"/>
    <property type="molecule type" value="Genomic_DNA"/>
</dbReference>
<evidence type="ECO:0000256" key="7">
    <source>
        <dbReference type="SAM" id="Coils"/>
    </source>
</evidence>
<organism evidence="9 10">
    <name type="scientific">Stereocaulon virgatum</name>
    <dbReference type="NCBI Taxonomy" id="373712"/>
    <lineage>
        <taxon>Eukaryota</taxon>
        <taxon>Fungi</taxon>
        <taxon>Dikarya</taxon>
        <taxon>Ascomycota</taxon>
        <taxon>Pezizomycotina</taxon>
        <taxon>Lecanoromycetes</taxon>
        <taxon>OSLEUM clade</taxon>
        <taxon>Lecanoromycetidae</taxon>
        <taxon>Lecanorales</taxon>
        <taxon>Lecanorineae</taxon>
        <taxon>Stereocaulaceae</taxon>
        <taxon>Stereocaulon</taxon>
    </lineage>
</organism>
<evidence type="ECO:0000256" key="6">
    <source>
        <dbReference type="ARBA" id="ARBA00023242"/>
    </source>
</evidence>
<keyword evidence="7" id="KW-0175">Coiled coil</keyword>
<name>A0ABR4AHG5_9LECA</name>
<dbReference type="Pfam" id="PF05700">
    <property type="entry name" value="BCAS2"/>
    <property type="match status" value="1"/>
</dbReference>
<keyword evidence="6" id="KW-0539">Nucleus</keyword>
<evidence type="ECO:0000256" key="3">
    <source>
        <dbReference type="ARBA" id="ARBA00022664"/>
    </source>
</evidence>
<evidence type="ECO:0000256" key="2">
    <source>
        <dbReference type="ARBA" id="ARBA00010788"/>
    </source>
</evidence>
<proteinExistence type="inferred from homology"/>
<evidence type="ECO:0000313" key="9">
    <source>
        <dbReference type="EMBL" id="KAL2045222.1"/>
    </source>
</evidence>
<feature type="coiled-coil region" evidence="7">
    <location>
        <begin position="131"/>
        <end position="165"/>
    </location>
</feature>
<dbReference type="InterPro" id="IPR008409">
    <property type="entry name" value="SPF27"/>
</dbReference>
<evidence type="ECO:0000256" key="5">
    <source>
        <dbReference type="ARBA" id="ARBA00023187"/>
    </source>
</evidence>
<keyword evidence="3" id="KW-0507">mRNA processing</keyword>
<keyword evidence="10" id="KW-1185">Reference proteome</keyword>
<dbReference type="PANTHER" id="PTHR13296">
    <property type="entry name" value="BCAS2 PROTEIN"/>
    <property type="match status" value="1"/>
</dbReference>
<gene>
    <name evidence="9" type="ORF">N7G274_002305</name>
</gene>
<evidence type="ECO:0000313" key="10">
    <source>
        <dbReference type="Proteomes" id="UP001590950"/>
    </source>
</evidence>
<keyword evidence="4" id="KW-0747">Spliceosome</keyword>
<comment type="caution">
    <text evidence="9">The sequence shown here is derived from an EMBL/GenBank/DDBJ whole genome shotgun (WGS) entry which is preliminary data.</text>
</comment>
<sequence>MPLITASHDSLPYIERPPTPNSSSTAHALIKASLSPSASSHPHPLLPDPPRHNPLPPLIQSELSRVAAKKPISGIDLTRYEASAELDASTSLASAREALKAAYTNASYLTMRLQALALLERFGKNAWLVGNSQLEDILRDVERELVQCRGRVEGINRERKAAQERGRGVLEGAEREWRSGVAEVVEVLGAVAGVERECRVELGKRGRWGEG</sequence>
<dbReference type="Proteomes" id="UP001590950">
    <property type="component" value="Unassembled WGS sequence"/>
</dbReference>
<keyword evidence="5" id="KW-0508">mRNA splicing</keyword>
<comment type="similarity">
    <text evidence="2">Belongs to the SPF27 family.</text>
</comment>
<evidence type="ECO:0008006" key="11">
    <source>
        <dbReference type="Google" id="ProtNLM"/>
    </source>
</evidence>
<feature type="compositionally biased region" description="Low complexity" evidence="8">
    <location>
        <begin position="33"/>
        <end position="43"/>
    </location>
</feature>
<protein>
    <recommendedName>
        <fullName evidence="11">Pre-mRNA-splicing factor SPF27</fullName>
    </recommendedName>
</protein>
<feature type="region of interest" description="Disordered" evidence="8">
    <location>
        <begin position="1"/>
        <end position="56"/>
    </location>
</feature>
<evidence type="ECO:0000256" key="1">
    <source>
        <dbReference type="ARBA" id="ARBA00004123"/>
    </source>
</evidence>
<comment type="subcellular location">
    <subcellularLocation>
        <location evidence="1">Nucleus</location>
    </subcellularLocation>
</comment>
<evidence type="ECO:0000256" key="4">
    <source>
        <dbReference type="ARBA" id="ARBA00022728"/>
    </source>
</evidence>
<evidence type="ECO:0000256" key="8">
    <source>
        <dbReference type="SAM" id="MobiDB-lite"/>
    </source>
</evidence>
<reference evidence="9 10" key="1">
    <citation type="submission" date="2024-09" db="EMBL/GenBank/DDBJ databases">
        <title>Rethinking Asexuality: The Enigmatic Case of Functional Sexual Genes in Lepraria (Stereocaulaceae).</title>
        <authorList>
            <person name="Doellman M."/>
            <person name="Sun Y."/>
            <person name="Barcenas-Pena A."/>
            <person name="Lumbsch H.T."/>
            <person name="Grewe F."/>
        </authorList>
    </citation>
    <scope>NUCLEOTIDE SEQUENCE [LARGE SCALE GENOMIC DNA]</scope>
    <source>
        <strain evidence="9 10">Mercado 3170</strain>
    </source>
</reference>